<feature type="domain" description="AIG1-type G" evidence="4">
    <location>
        <begin position="9"/>
        <end position="206"/>
    </location>
</feature>
<accession>A0AAR2KGB6</accession>
<dbReference type="InterPro" id="IPR045058">
    <property type="entry name" value="GIMA/IAN/Toc"/>
</dbReference>
<dbReference type="GeneTree" id="ENSGT01120000271858"/>
<dbReference type="InterPro" id="IPR027417">
    <property type="entry name" value="P-loop_NTPase"/>
</dbReference>
<dbReference type="Ensembl" id="ENSPNAT00000042217.1">
    <property type="protein sequence ID" value="ENSPNAP00000061161.1"/>
    <property type="gene ID" value="ENSPNAG00000036143.1"/>
</dbReference>
<name>A0AAR2KGB6_PYGNA</name>
<sequence>MSSDMNKVSHDLRVVLLGKVGAGKSESGNTLLGSSSFLSELSASAVTQQCEAQTVTLGGRRIMVVDTPGLTAKMDSNTAKEKLLQCLQFSAPGPHVFLLVISLGRFTQQERDTVDRVIEVFGQDLYMFTIILFTFKENNTSIEEYISTAGDSLKQLVQKCGSRYHAFSENPGKKDQEELLAKIDKLVSANCGRWYTNTDNEIEGGK</sequence>
<dbReference type="GO" id="GO:0005525">
    <property type="term" value="F:GTP binding"/>
    <property type="evidence" value="ECO:0007669"/>
    <property type="project" value="UniProtKB-KW"/>
</dbReference>
<dbReference type="AlphaFoldDB" id="A0AAR2KGB6"/>
<dbReference type="PANTHER" id="PTHR10903">
    <property type="entry name" value="GTPASE, IMAP FAMILY MEMBER-RELATED"/>
    <property type="match status" value="1"/>
</dbReference>
<evidence type="ECO:0000256" key="3">
    <source>
        <dbReference type="ARBA" id="ARBA00023134"/>
    </source>
</evidence>
<evidence type="ECO:0000313" key="5">
    <source>
        <dbReference type="Ensembl" id="ENSPNAP00000061161.1"/>
    </source>
</evidence>
<keyword evidence="6" id="KW-1185">Reference proteome</keyword>
<dbReference type="FunFam" id="3.40.50.300:FF:000366">
    <property type="entry name" value="GTPase, IMAP family member 2"/>
    <property type="match status" value="1"/>
</dbReference>
<dbReference type="Pfam" id="PF04548">
    <property type="entry name" value="AIG1"/>
    <property type="match status" value="1"/>
</dbReference>
<dbReference type="SUPFAM" id="SSF52540">
    <property type="entry name" value="P-loop containing nucleoside triphosphate hydrolases"/>
    <property type="match status" value="1"/>
</dbReference>
<keyword evidence="3" id="KW-0342">GTP-binding</keyword>
<dbReference type="Proteomes" id="UP001501920">
    <property type="component" value="Chromosome 9"/>
</dbReference>
<keyword evidence="2" id="KW-0547">Nucleotide-binding</keyword>
<evidence type="ECO:0000256" key="1">
    <source>
        <dbReference type="ARBA" id="ARBA00008535"/>
    </source>
</evidence>
<dbReference type="InterPro" id="IPR006703">
    <property type="entry name" value="G_AIG1"/>
</dbReference>
<evidence type="ECO:0000256" key="2">
    <source>
        <dbReference type="ARBA" id="ARBA00022741"/>
    </source>
</evidence>
<reference evidence="5" key="2">
    <citation type="submission" date="2025-08" db="UniProtKB">
        <authorList>
            <consortium name="Ensembl"/>
        </authorList>
    </citation>
    <scope>IDENTIFICATION</scope>
</reference>
<reference evidence="5" key="3">
    <citation type="submission" date="2025-09" db="UniProtKB">
        <authorList>
            <consortium name="Ensembl"/>
        </authorList>
    </citation>
    <scope>IDENTIFICATION</scope>
</reference>
<protein>
    <recommendedName>
        <fullName evidence="4">AIG1-type G domain-containing protein</fullName>
    </recommendedName>
</protein>
<organism evidence="5 6">
    <name type="scientific">Pygocentrus nattereri</name>
    <name type="common">Red-bellied piranha</name>
    <dbReference type="NCBI Taxonomy" id="42514"/>
    <lineage>
        <taxon>Eukaryota</taxon>
        <taxon>Metazoa</taxon>
        <taxon>Chordata</taxon>
        <taxon>Craniata</taxon>
        <taxon>Vertebrata</taxon>
        <taxon>Euteleostomi</taxon>
        <taxon>Actinopterygii</taxon>
        <taxon>Neopterygii</taxon>
        <taxon>Teleostei</taxon>
        <taxon>Ostariophysi</taxon>
        <taxon>Characiformes</taxon>
        <taxon>Characoidei</taxon>
        <taxon>Pygocentrus</taxon>
    </lineage>
</organism>
<dbReference type="Gene3D" id="3.40.50.300">
    <property type="entry name" value="P-loop containing nucleotide triphosphate hydrolases"/>
    <property type="match status" value="1"/>
</dbReference>
<evidence type="ECO:0000313" key="6">
    <source>
        <dbReference type="Proteomes" id="UP001501920"/>
    </source>
</evidence>
<dbReference type="PROSITE" id="PS51720">
    <property type="entry name" value="G_AIG1"/>
    <property type="match status" value="1"/>
</dbReference>
<reference evidence="5 6" key="1">
    <citation type="submission" date="2020-10" db="EMBL/GenBank/DDBJ databases">
        <title>Pygocentrus nattereri (red-bellied piranha) genome, fPygNat1, primary haplotype.</title>
        <authorList>
            <person name="Myers G."/>
            <person name="Meyer A."/>
            <person name="Karagic N."/>
            <person name="Pippel M."/>
            <person name="Winkler S."/>
            <person name="Tracey A."/>
            <person name="Wood J."/>
            <person name="Formenti G."/>
            <person name="Howe K."/>
            <person name="Fedrigo O."/>
            <person name="Jarvis E.D."/>
        </authorList>
    </citation>
    <scope>NUCLEOTIDE SEQUENCE [LARGE SCALE GENOMIC DNA]</scope>
</reference>
<comment type="similarity">
    <text evidence="1">Belongs to the TRAFAC class TrmE-Era-EngA-EngB-Septin-like GTPase superfamily. AIG1/Toc34/Toc159-like paraseptin GTPase family. IAN subfamily.</text>
</comment>
<dbReference type="PANTHER" id="PTHR10903:SF170">
    <property type="entry name" value="GTPASE IMAP FAMILY MEMBER 7"/>
    <property type="match status" value="1"/>
</dbReference>
<evidence type="ECO:0000259" key="4">
    <source>
        <dbReference type="PROSITE" id="PS51720"/>
    </source>
</evidence>
<proteinExistence type="inferred from homology"/>